<sequence length="177" mass="19866">MPLQLPLELPWLKNTQLVDVEPALSPYLLETQSLTAKLKETCDKFSVTVLANEFRSAPDALRTELSEQVWCREVTLNCNGKAAVFGQSWLNEDACTVGMDAIGETPLGELLFTDSNWQRGTLEFLRLSTADYPALIELITPTTGVAPERLFARRSWFKNGKAKILVCEVFISESFYD</sequence>
<dbReference type="PANTHER" id="PTHR38683:SF1">
    <property type="entry name" value="CHORISMATE PYRUVATE-LYASE"/>
    <property type="match status" value="1"/>
</dbReference>
<evidence type="ECO:0000256" key="1">
    <source>
        <dbReference type="ARBA" id="ARBA00022490"/>
    </source>
</evidence>
<dbReference type="EMBL" id="WEIA01000008">
    <property type="protein sequence ID" value="NLR22398.1"/>
    <property type="molecule type" value="Genomic_DNA"/>
</dbReference>
<evidence type="ECO:0000313" key="4">
    <source>
        <dbReference type="EMBL" id="NLR22398.1"/>
    </source>
</evidence>
<accession>A0A8I2H3K2</accession>
<name>A0A8I2H3K2_9GAMM</name>
<dbReference type="Pfam" id="PF04345">
    <property type="entry name" value="Chor_lyase"/>
    <property type="match status" value="1"/>
</dbReference>
<keyword evidence="2" id="KW-0831">Ubiquinone biosynthesis</keyword>
<dbReference type="AlphaFoldDB" id="A0A8I2H3K2"/>
<evidence type="ECO:0000313" key="5">
    <source>
        <dbReference type="Proteomes" id="UP000646877"/>
    </source>
</evidence>
<gene>
    <name evidence="4" type="ORF">F9Y85_13920</name>
</gene>
<dbReference type="Proteomes" id="UP000646877">
    <property type="component" value="Unassembled WGS sequence"/>
</dbReference>
<dbReference type="PANTHER" id="PTHR38683">
    <property type="entry name" value="CHORISMATE PYRUVATE-LYASE"/>
    <property type="match status" value="1"/>
</dbReference>
<keyword evidence="1" id="KW-0963">Cytoplasm</keyword>
<comment type="caution">
    <text evidence="4">The sequence shown here is derived from an EMBL/GenBank/DDBJ whole genome shotgun (WGS) entry which is preliminary data.</text>
</comment>
<dbReference type="InterPro" id="IPR007440">
    <property type="entry name" value="Chorismate--pyruvate_lyase"/>
</dbReference>
<organism evidence="4 5">
    <name type="scientific">Pseudoalteromonas maricaloris</name>
    <dbReference type="NCBI Taxonomy" id="184924"/>
    <lineage>
        <taxon>Bacteria</taxon>
        <taxon>Pseudomonadati</taxon>
        <taxon>Pseudomonadota</taxon>
        <taxon>Gammaproteobacteria</taxon>
        <taxon>Alteromonadales</taxon>
        <taxon>Pseudoalteromonadaceae</taxon>
        <taxon>Pseudoalteromonas</taxon>
    </lineage>
</organism>
<proteinExistence type="predicted"/>
<dbReference type="InterPro" id="IPR028978">
    <property type="entry name" value="Chorismate_lyase_/UTRA_dom_sf"/>
</dbReference>
<evidence type="ECO:0000256" key="2">
    <source>
        <dbReference type="ARBA" id="ARBA00022688"/>
    </source>
</evidence>
<protein>
    <submittedName>
        <fullName evidence="4">Chorismate lyase</fullName>
    </submittedName>
</protein>
<dbReference type="GO" id="GO:0008813">
    <property type="term" value="F:chorismate lyase activity"/>
    <property type="evidence" value="ECO:0007669"/>
    <property type="project" value="InterPro"/>
</dbReference>
<keyword evidence="3 4" id="KW-0456">Lyase</keyword>
<dbReference type="Gene3D" id="3.40.1410.10">
    <property type="entry name" value="Chorismate lyase-like"/>
    <property type="match status" value="1"/>
</dbReference>
<dbReference type="GO" id="GO:0006744">
    <property type="term" value="P:ubiquinone biosynthetic process"/>
    <property type="evidence" value="ECO:0007669"/>
    <property type="project" value="UniProtKB-KW"/>
</dbReference>
<reference evidence="4" key="1">
    <citation type="submission" date="2019-10" db="EMBL/GenBank/DDBJ databases">
        <authorList>
            <person name="Paulsen S."/>
        </authorList>
    </citation>
    <scope>NUCLEOTIDE SEQUENCE</scope>
    <source>
        <strain evidence="4">LMG 19692</strain>
    </source>
</reference>
<dbReference type="GO" id="GO:0005829">
    <property type="term" value="C:cytosol"/>
    <property type="evidence" value="ECO:0007669"/>
    <property type="project" value="TreeGrafter"/>
</dbReference>
<dbReference type="SUPFAM" id="SSF64288">
    <property type="entry name" value="Chorismate lyase-like"/>
    <property type="match status" value="1"/>
</dbReference>
<evidence type="ECO:0000256" key="3">
    <source>
        <dbReference type="ARBA" id="ARBA00023239"/>
    </source>
</evidence>